<name>A0A6V8MFN8_9BACT</name>
<keyword evidence="1" id="KW-0472">Membrane</keyword>
<evidence type="ECO:0000313" key="3">
    <source>
        <dbReference type="Proteomes" id="UP000556026"/>
    </source>
</evidence>
<sequence length="120" mass="13467">MKHQLEKLPSWLMLAIGLLLVAGLGVLDYLTGDYSLLIFYAIPVALEAWFLGRAGTAAISLASGLARLTSDYLSYTGSRFSYWNSLQDTAFLLMMGLFIAWVRQLLREEGPAPEQRHKER</sequence>
<feature type="transmembrane region" description="Helical" evidence="1">
    <location>
        <begin position="37"/>
        <end position="62"/>
    </location>
</feature>
<reference evidence="3" key="1">
    <citation type="submission" date="2020-06" db="EMBL/GenBank/DDBJ databases">
        <title>Draft genomic sequence of Geomonas sp. Red330.</title>
        <authorList>
            <person name="Itoh H."/>
            <person name="Zhenxing X."/>
            <person name="Ushijima N."/>
            <person name="Masuda Y."/>
            <person name="Shiratori Y."/>
            <person name="Senoo K."/>
        </authorList>
    </citation>
    <scope>NUCLEOTIDE SEQUENCE [LARGE SCALE GENOMIC DNA]</scope>
    <source>
        <strain evidence="3">Red330</strain>
    </source>
</reference>
<comment type="caution">
    <text evidence="2">The sequence shown here is derived from an EMBL/GenBank/DDBJ whole genome shotgun (WGS) entry which is preliminary data.</text>
</comment>
<feature type="transmembrane region" description="Helical" evidence="1">
    <location>
        <begin position="82"/>
        <end position="102"/>
    </location>
</feature>
<proteinExistence type="predicted"/>
<keyword evidence="3" id="KW-1185">Reference proteome</keyword>
<feature type="transmembrane region" description="Helical" evidence="1">
    <location>
        <begin position="12"/>
        <end position="30"/>
    </location>
</feature>
<gene>
    <name evidence="2" type="ORF">GMST_08140</name>
</gene>
<evidence type="ECO:0000256" key="1">
    <source>
        <dbReference type="SAM" id="Phobius"/>
    </source>
</evidence>
<evidence type="ECO:0000313" key="2">
    <source>
        <dbReference type="EMBL" id="GFO58489.1"/>
    </source>
</evidence>
<organism evidence="2 3">
    <name type="scientific">Geomonas silvestris</name>
    <dbReference type="NCBI Taxonomy" id="2740184"/>
    <lineage>
        <taxon>Bacteria</taxon>
        <taxon>Pseudomonadati</taxon>
        <taxon>Thermodesulfobacteriota</taxon>
        <taxon>Desulfuromonadia</taxon>
        <taxon>Geobacterales</taxon>
        <taxon>Geobacteraceae</taxon>
        <taxon>Geomonas</taxon>
    </lineage>
</organism>
<protein>
    <submittedName>
        <fullName evidence="2">Uncharacterized protein</fullName>
    </submittedName>
</protein>
<dbReference type="EMBL" id="BLXX01000002">
    <property type="protein sequence ID" value="GFO58489.1"/>
    <property type="molecule type" value="Genomic_DNA"/>
</dbReference>
<keyword evidence="1" id="KW-0812">Transmembrane</keyword>
<dbReference type="RefSeq" id="WP_183353353.1">
    <property type="nucleotide sequence ID" value="NZ_BLXX01000002.1"/>
</dbReference>
<dbReference type="AlphaFoldDB" id="A0A6V8MFN8"/>
<accession>A0A6V8MFN8</accession>
<dbReference type="Proteomes" id="UP000556026">
    <property type="component" value="Unassembled WGS sequence"/>
</dbReference>
<keyword evidence="1" id="KW-1133">Transmembrane helix</keyword>